<protein>
    <submittedName>
        <fullName evidence="8">Uncharacterized protein</fullName>
    </submittedName>
</protein>
<dbReference type="Pfam" id="PF07714">
    <property type="entry name" value="PK_Tyr_Ser-Thr"/>
    <property type="match status" value="1"/>
</dbReference>
<evidence type="ECO:0000256" key="4">
    <source>
        <dbReference type="PROSITE-ProRule" id="PRU10141"/>
    </source>
</evidence>
<dbReference type="Gene3D" id="3.30.200.20">
    <property type="entry name" value="Phosphorylase Kinase, domain 1"/>
    <property type="match status" value="1"/>
</dbReference>
<dbReference type="SUPFAM" id="SSF51110">
    <property type="entry name" value="alpha-D-mannose-specific plant lectins"/>
    <property type="match status" value="1"/>
</dbReference>
<accession>A0A6D2L0R4</accession>
<dbReference type="EMBL" id="CACVBM020001762">
    <property type="protein sequence ID" value="CAA7059206.1"/>
    <property type="molecule type" value="Genomic_DNA"/>
</dbReference>
<dbReference type="SUPFAM" id="SSF56112">
    <property type="entry name" value="Protein kinase-like (PK-like)"/>
    <property type="match status" value="1"/>
</dbReference>
<evidence type="ECO:0000256" key="1">
    <source>
        <dbReference type="ARBA" id="ARBA00022729"/>
    </source>
</evidence>
<sequence>MAAPNYGVVDRWYLGIWHRRFPKEVVWVANRESPLSEPNGSLTISKGNLVLLDKYGTPLWWTNQPSTSLKRSLLIGELMENGNLVLRYANEDSSAGFLWQSFDFPTDTLISGMKLGWDAKSNINRVLQSWRSDDDPSSGDYTYGVERNELVQSFIRKKGVPEFRNDPWMTRNDIDEGSGKFTYGRYKITVTPEEATYYFTLSNDTIFSLLKLTAGGFLNRTTWIPKPQQRWKPVERILPDDACGKYGKCGENGVCDTTTSRICNCLPGFKPRDHEAWGSLDWAGGCERQSRLNCYTDGFVRLGTMKLPDASKSIVDMGIGLKECGEKCLGNCKCRAYANANMQKGGSGCVIWVGELLDLRKNNFAGQDLFVRNKIPPTPSATTEAAAPIGAFQCAPMELVKIASATGNFSDSNKIGRGGFGIVYKGTLLDGQVIAAKRLSKRSDQGIEGFTNEVKMIASVQHRNLVQL</sequence>
<dbReference type="InterPro" id="IPR036426">
    <property type="entry name" value="Bulb-type_lectin_dom_sf"/>
</dbReference>
<keyword evidence="2" id="KW-1015">Disulfide bond</keyword>
<dbReference type="OrthoDB" id="785331at2759"/>
<dbReference type="InterPro" id="IPR001245">
    <property type="entry name" value="Ser-Thr/Tyr_kinase_cat_dom"/>
</dbReference>
<dbReference type="InterPro" id="IPR001480">
    <property type="entry name" value="Bulb-type_lectin_dom"/>
</dbReference>
<dbReference type="InterPro" id="IPR017441">
    <property type="entry name" value="Protein_kinase_ATP_BS"/>
</dbReference>
<dbReference type="CDD" id="cd01098">
    <property type="entry name" value="PAN_AP_plant"/>
    <property type="match status" value="1"/>
</dbReference>
<gene>
    <name evidence="8" type="ORF">MERR_LOCUS46442</name>
</gene>
<dbReference type="Pfam" id="PF00954">
    <property type="entry name" value="S_locus_glycop"/>
    <property type="match status" value="1"/>
</dbReference>
<evidence type="ECO:0000313" key="8">
    <source>
        <dbReference type="EMBL" id="CAA7059206.1"/>
    </source>
</evidence>
<dbReference type="Proteomes" id="UP000467841">
    <property type="component" value="Unassembled WGS sequence"/>
</dbReference>
<dbReference type="SMART" id="SM00473">
    <property type="entry name" value="PAN_AP"/>
    <property type="match status" value="1"/>
</dbReference>
<keyword evidence="1" id="KW-0732">Signal</keyword>
<proteinExistence type="predicted"/>
<keyword evidence="4" id="KW-0547">Nucleotide-binding</keyword>
<dbReference type="GO" id="GO:0004672">
    <property type="term" value="F:protein kinase activity"/>
    <property type="evidence" value="ECO:0007669"/>
    <property type="project" value="InterPro"/>
</dbReference>
<evidence type="ECO:0000256" key="2">
    <source>
        <dbReference type="ARBA" id="ARBA00023157"/>
    </source>
</evidence>
<organism evidence="8 9">
    <name type="scientific">Microthlaspi erraticum</name>
    <dbReference type="NCBI Taxonomy" id="1685480"/>
    <lineage>
        <taxon>Eukaryota</taxon>
        <taxon>Viridiplantae</taxon>
        <taxon>Streptophyta</taxon>
        <taxon>Embryophyta</taxon>
        <taxon>Tracheophyta</taxon>
        <taxon>Spermatophyta</taxon>
        <taxon>Magnoliopsida</taxon>
        <taxon>eudicotyledons</taxon>
        <taxon>Gunneridae</taxon>
        <taxon>Pentapetalae</taxon>
        <taxon>rosids</taxon>
        <taxon>malvids</taxon>
        <taxon>Brassicales</taxon>
        <taxon>Brassicaceae</taxon>
        <taxon>Coluteocarpeae</taxon>
        <taxon>Microthlaspi</taxon>
    </lineage>
</organism>
<dbReference type="PROSITE" id="PS50011">
    <property type="entry name" value="PROTEIN_KINASE_DOM"/>
    <property type="match status" value="1"/>
</dbReference>
<evidence type="ECO:0000259" key="5">
    <source>
        <dbReference type="PROSITE" id="PS50011"/>
    </source>
</evidence>
<evidence type="ECO:0000259" key="6">
    <source>
        <dbReference type="PROSITE" id="PS50927"/>
    </source>
</evidence>
<dbReference type="InterPro" id="IPR000719">
    <property type="entry name" value="Prot_kinase_dom"/>
</dbReference>
<dbReference type="GO" id="GO:0005524">
    <property type="term" value="F:ATP binding"/>
    <property type="evidence" value="ECO:0007669"/>
    <property type="project" value="UniProtKB-UniRule"/>
</dbReference>
<dbReference type="AlphaFoldDB" id="A0A6D2L0R4"/>
<keyword evidence="9" id="KW-1185">Reference proteome</keyword>
<keyword evidence="3" id="KW-0325">Glycoprotein</keyword>
<keyword evidence="4" id="KW-0067">ATP-binding</keyword>
<dbReference type="PROSITE" id="PS50948">
    <property type="entry name" value="PAN"/>
    <property type="match status" value="1"/>
</dbReference>
<feature type="binding site" evidence="4">
    <location>
        <position position="437"/>
    </location>
    <ligand>
        <name>ATP</name>
        <dbReference type="ChEBI" id="CHEBI:30616"/>
    </ligand>
</feature>
<name>A0A6D2L0R4_9BRAS</name>
<dbReference type="InterPro" id="IPR003609">
    <property type="entry name" value="Pan_app"/>
</dbReference>
<evidence type="ECO:0000256" key="3">
    <source>
        <dbReference type="ARBA" id="ARBA00023180"/>
    </source>
</evidence>
<dbReference type="InterPro" id="IPR011009">
    <property type="entry name" value="Kinase-like_dom_sf"/>
</dbReference>
<comment type="caution">
    <text evidence="8">The sequence shown here is derived from an EMBL/GenBank/DDBJ whole genome shotgun (WGS) entry which is preliminary data.</text>
</comment>
<feature type="domain" description="Protein kinase" evidence="5">
    <location>
        <begin position="409"/>
        <end position="468"/>
    </location>
</feature>
<feature type="domain" description="Bulb-type lectin" evidence="6">
    <location>
        <begin position="1"/>
        <end position="99"/>
    </location>
</feature>
<dbReference type="SMART" id="SM00108">
    <property type="entry name" value="B_lectin"/>
    <property type="match status" value="1"/>
</dbReference>
<dbReference type="InterPro" id="IPR000858">
    <property type="entry name" value="S_locus_glycoprot_dom"/>
</dbReference>
<reference evidence="8" key="1">
    <citation type="submission" date="2020-01" db="EMBL/GenBank/DDBJ databases">
        <authorList>
            <person name="Mishra B."/>
        </authorList>
    </citation>
    <scope>NUCLEOTIDE SEQUENCE [LARGE SCALE GENOMIC DNA]</scope>
</reference>
<dbReference type="PANTHER" id="PTHR32444">
    <property type="entry name" value="BULB-TYPE LECTIN DOMAIN-CONTAINING PROTEIN"/>
    <property type="match status" value="1"/>
</dbReference>
<evidence type="ECO:0000313" key="9">
    <source>
        <dbReference type="Proteomes" id="UP000467841"/>
    </source>
</evidence>
<dbReference type="Pfam" id="PF08276">
    <property type="entry name" value="PAN_2"/>
    <property type="match status" value="1"/>
</dbReference>
<dbReference type="PROSITE" id="PS00107">
    <property type="entry name" value="PROTEIN_KINASE_ATP"/>
    <property type="match status" value="1"/>
</dbReference>
<dbReference type="PROSITE" id="PS50927">
    <property type="entry name" value="BULB_LECTIN"/>
    <property type="match status" value="1"/>
</dbReference>
<evidence type="ECO:0000259" key="7">
    <source>
        <dbReference type="PROSITE" id="PS50948"/>
    </source>
</evidence>
<dbReference type="Pfam" id="PF01453">
    <property type="entry name" value="B_lectin"/>
    <property type="match status" value="1"/>
</dbReference>
<dbReference type="PANTHER" id="PTHR32444:SF89">
    <property type="entry name" value="S GLYCOPROTEIN"/>
    <property type="match status" value="1"/>
</dbReference>
<feature type="domain" description="Apple" evidence="7">
    <location>
        <begin position="294"/>
        <end position="374"/>
    </location>
</feature>
<dbReference type="Gene3D" id="2.90.10.30">
    <property type="match status" value="1"/>
</dbReference>
<dbReference type="CDD" id="cd00028">
    <property type="entry name" value="B_lectin"/>
    <property type="match status" value="1"/>
</dbReference>
<dbReference type="GO" id="GO:0048544">
    <property type="term" value="P:recognition of pollen"/>
    <property type="evidence" value="ECO:0007669"/>
    <property type="project" value="InterPro"/>
</dbReference>